<gene>
    <name evidence="11" type="ORF">TCAL_03034</name>
</gene>
<dbReference type="GO" id="GO:0016020">
    <property type="term" value="C:membrane"/>
    <property type="evidence" value="ECO:0007669"/>
    <property type="project" value="UniProtKB-SubCell"/>
</dbReference>
<keyword evidence="8 9" id="KW-0472">Membrane</keyword>
<feature type="transmembrane region" description="Helical" evidence="9">
    <location>
        <begin position="1686"/>
        <end position="1708"/>
    </location>
</feature>
<dbReference type="OMA" id="PEYSICE"/>
<evidence type="ECO:0000256" key="3">
    <source>
        <dbReference type="ARBA" id="ARBA00022448"/>
    </source>
</evidence>
<feature type="transmembrane region" description="Helical" evidence="9">
    <location>
        <begin position="2616"/>
        <end position="2638"/>
    </location>
</feature>
<protein>
    <recommendedName>
        <fullName evidence="10">ABC transporter domain-containing protein</fullName>
    </recommendedName>
</protein>
<comment type="similarity">
    <text evidence="2">Belongs to the ABC transporter superfamily. ABCA family.</text>
</comment>
<dbReference type="STRING" id="6832.A0A553NVH6"/>
<evidence type="ECO:0000256" key="6">
    <source>
        <dbReference type="ARBA" id="ARBA00022840"/>
    </source>
</evidence>
<evidence type="ECO:0000259" key="10">
    <source>
        <dbReference type="PROSITE" id="PS50893"/>
    </source>
</evidence>
<dbReference type="GO" id="GO:0140359">
    <property type="term" value="F:ABC-type transporter activity"/>
    <property type="evidence" value="ECO:0007669"/>
    <property type="project" value="InterPro"/>
</dbReference>
<evidence type="ECO:0000256" key="2">
    <source>
        <dbReference type="ARBA" id="ARBA00008869"/>
    </source>
</evidence>
<dbReference type="Pfam" id="PF00005">
    <property type="entry name" value="ABC_tran"/>
    <property type="match status" value="2"/>
</dbReference>
<dbReference type="InterPro" id="IPR003593">
    <property type="entry name" value="AAA+_ATPase"/>
</dbReference>
<feature type="transmembrane region" description="Helical" evidence="9">
    <location>
        <begin position="2589"/>
        <end position="2609"/>
    </location>
</feature>
<organism evidence="11 12">
    <name type="scientific">Tigriopus californicus</name>
    <name type="common">Marine copepod</name>
    <dbReference type="NCBI Taxonomy" id="6832"/>
    <lineage>
        <taxon>Eukaryota</taxon>
        <taxon>Metazoa</taxon>
        <taxon>Ecdysozoa</taxon>
        <taxon>Arthropoda</taxon>
        <taxon>Crustacea</taxon>
        <taxon>Multicrustacea</taxon>
        <taxon>Hexanauplia</taxon>
        <taxon>Copepoda</taxon>
        <taxon>Harpacticoida</taxon>
        <taxon>Harpacticidae</taxon>
        <taxon>Tigriopus</taxon>
    </lineage>
</organism>
<dbReference type="PROSITE" id="PS50893">
    <property type="entry name" value="ABC_TRANSPORTER_2"/>
    <property type="match status" value="2"/>
</dbReference>
<dbReference type="FunFam" id="3.40.50.300:FF:000335">
    <property type="entry name" value="ATP binding cassette subfamily A member 5"/>
    <property type="match status" value="1"/>
</dbReference>
<dbReference type="InterPro" id="IPR026082">
    <property type="entry name" value="ABCA"/>
</dbReference>
<comment type="caution">
    <text evidence="11">The sequence shown here is derived from an EMBL/GenBank/DDBJ whole genome shotgun (WGS) entry which is preliminary data.</text>
</comment>
<evidence type="ECO:0000256" key="4">
    <source>
        <dbReference type="ARBA" id="ARBA00022692"/>
    </source>
</evidence>
<feature type="transmembrane region" description="Helical" evidence="9">
    <location>
        <begin position="2726"/>
        <end position="2751"/>
    </location>
</feature>
<feature type="transmembrane region" description="Helical" evidence="9">
    <location>
        <begin position="2684"/>
        <end position="2706"/>
    </location>
</feature>
<evidence type="ECO:0000256" key="9">
    <source>
        <dbReference type="SAM" id="Phobius"/>
    </source>
</evidence>
<feature type="transmembrane region" description="Helical" evidence="9">
    <location>
        <begin position="1720"/>
        <end position="1741"/>
    </location>
</feature>
<evidence type="ECO:0000313" key="11">
    <source>
        <dbReference type="EMBL" id="TRY69429.1"/>
    </source>
</evidence>
<dbReference type="CDD" id="cd03263">
    <property type="entry name" value="ABC_subfamily_A"/>
    <property type="match status" value="2"/>
</dbReference>
<dbReference type="PANTHER" id="PTHR19229">
    <property type="entry name" value="ATP-BINDING CASSETTE TRANSPORTER SUBFAMILY A ABCA"/>
    <property type="match status" value="1"/>
</dbReference>
<keyword evidence="6" id="KW-0067">ATP-binding</keyword>
<dbReference type="InterPro" id="IPR027417">
    <property type="entry name" value="P-loop_NTPase"/>
</dbReference>
<evidence type="ECO:0000313" key="12">
    <source>
        <dbReference type="Proteomes" id="UP000318571"/>
    </source>
</evidence>
<dbReference type="GO" id="GO:0005524">
    <property type="term" value="F:ATP binding"/>
    <property type="evidence" value="ECO:0007669"/>
    <property type="project" value="UniProtKB-KW"/>
</dbReference>
<comment type="subcellular location">
    <subcellularLocation>
        <location evidence="1">Membrane</location>
        <topology evidence="1">Multi-pass membrane protein</topology>
    </subcellularLocation>
</comment>
<feature type="transmembrane region" description="Helical" evidence="9">
    <location>
        <begin position="1823"/>
        <end position="1849"/>
    </location>
</feature>
<feature type="transmembrane region" description="Helical" evidence="9">
    <location>
        <begin position="2282"/>
        <end position="2303"/>
    </location>
</feature>
<dbReference type="SMART" id="SM00382">
    <property type="entry name" value="AAA"/>
    <property type="match status" value="2"/>
</dbReference>
<dbReference type="Pfam" id="PF12698">
    <property type="entry name" value="ABC2_membrane_3"/>
    <property type="match status" value="2"/>
</dbReference>
<feature type="transmembrane region" description="Helical" evidence="9">
    <location>
        <begin position="2567"/>
        <end position="2583"/>
    </location>
</feature>
<evidence type="ECO:0000256" key="1">
    <source>
        <dbReference type="ARBA" id="ARBA00004141"/>
    </source>
</evidence>
<dbReference type="EMBL" id="VCGU01000010">
    <property type="protein sequence ID" value="TRY69429.1"/>
    <property type="molecule type" value="Genomic_DNA"/>
</dbReference>
<feature type="transmembrane region" description="Helical" evidence="9">
    <location>
        <begin position="2533"/>
        <end position="2555"/>
    </location>
</feature>
<feature type="transmembrane region" description="Helical" evidence="9">
    <location>
        <begin position="1643"/>
        <end position="1665"/>
    </location>
</feature>
<dbReference type="FunFam" id="3.40.50.300:FF:001253">
    <property type="entry name" value="ATP-binding cassette protein subfamily A, member 10"/>
    <property type="match status" value="1"/>
</dbReference>
<keyword evidence="4 9" id="KW-0812">Transmembrane</keyword>
<feature type="transmembrane region" description="Helical" evidence="9">
    <location>
        <begin position="1748"/>
        <end position="1771"/>
    </location>
</feature>
<evidence type="ECO:0000256" key="7">
    <source>
        <dbReference type="ARBA" id="ARBA00022989"/>
    </source>
</evidence>
<dbReference type="InterPro" id="IPR013525">
    <property type="entry name" value="ABC2_TM"/>
</dbReference>
<dbReference type="GO" id="GO:0005319">
    <property type="term" value="F:lipid transporter activity"/>
    <property type="evidence" value="ECO:0007669"/>
    <property type="project" value="TreeGrafter"/>
</dbReference>
<evidence type="ECO:0000256" key="8">
    <source>
        <dbReference type="ARBA" id="ARBA00023136"/>
    </source>
</evidence>
<feature type="transmembrane region" description="Helical" evidence="9">
    <location>
        <begin position="25"/>
        <end position="48"/>
    </location>
</feature>
<dbReference type="GO" id="GO:0016887">
    <property type="term" value="F:ATP hydrolysis activity"/>
    <property type="evidence" value="ECO:0007669"/>
    <property type="project" value="InterPro"/>
</dbReference>
<keyword evidence="12" id="KW-1185">Reference proteome</keyword>
<dbReference type="Proteomes" id="UP000318571">
    <property type="component" value="Chromosome 1"/>
</dbReference>
<keyword evidence="7 9" id="KW-1133">Transmembrane helix</keyword>
<sequence length="3188" mass="358066">MTASYWAQVKLNLWKSWLVRKRKPVLWTFEILSPLCMMCIVALVHLGWGPSQLNTCYFRSRANPSAGMVPYLQSSLCNVVNRCRPEDTFEDVPTYFGSKLPDLIQYGSPLFYDEKVQAGIESLEVMVKILDGAAETFNTSFWEIVLEDESQVRDWFHDPERITDFLENQSQTMDEDLAEFFLNSTLSLSQVISQLDLSQVENIACNPELLGTFIISHDVLALQEFANGLCGLSGDQVVNFIEVLHHNLNFESILKTIGQNVELLLNYDVYSGVRDLAAVEGSIVNITDLVGEVEPIFHFDYWMSDFTKLLRSILEKENPYNWEILDRWAELTLANYLDPALYNDILVYVVELTNVLNEVVEDEFPNNPGNFSVSATASRLIVNEEATGPWASLALALEHLIRNVIQNGVKCGEGNGQPCQPQTTFHISKAVQFNLHGSMKNETTTAKAYDYLDYFLNGLIDEFESGTSFILGCIASLQPVVDTSIITYSNLLVLGEYLRYGWPTMTECLNEFEDYFEPPSFVDIESLSETICSLNALIQGEIQWDSGIEDPLIETIVDMIHGDVPRSNTTSDALVEKIERIISDALGYQWPSWNPYEFDETLTRAEQNWQNISIYDTLEITQDLLNLLERLLEDDDFFVYTNATVATQNEFLKIAMEFAIDALENMDQEYIYISISDFLLGFASLDEFVESVAQVVPYLANSWSDLLIQDRFHDITNGIYALILDPEYSICEGNASIRDVWEFPIEADPFIDEFEAGICDFDGVLGELNNSSLFQNLEDIWSSPDYQFEWAELGARSEVFVSQVIELVNASENRTVVIDYVDEDFNRAVLKFLDNTWEYWKGLFHSEFDQSTGKPNSNEDVVHCLTINLPCLNSQSGRFSAFISRLISDFEAQTGILSALEQDGGYFYARIVPQIVITGPLSDFLQPPLVEDDLIAMLMDSGLSEEASEAMGKSFLNLNRAYFASQNPGIISQSIYEDSQKFARLFKFANATLYERTRLDIVRSNLTEIASTLEQSISVDKIVAGIETMRKSQFEDFTWIKPFVGLSDGIVNDVKDLIFHVSYLVRTLSNPEMEQDMVRALLQILKQESVGEVLDGIFGLVTSVELLIGNTKISTHMDEIRQVLEDLEFIQALRGIQFQLKIQSLFDPWDVVESYLEQELNMTTLSGESLGESLLDLPKLVFGNSGHSNNTIIDYVCDPTLLDDYLIPPIDIDDPHWDIADISLALCNVTAGQSLNLSIAMIEEINIEDFLREFLSLSLNNILGPQNISEIVGKEALDAFFEATTILSRNYMDDINHLADSFQDLFNDTSLSPLNLGGIVACGDPLAFYINLDIPGMSGDVGEDNEWIPPLVTDQCTNFRKALSQINGGSFIWTVIASFFQGQILYTPSNWFTDNLAKEMNISYYQKIEAFQEGIRIFLTIADRAEELSKFPEDFAVYDFLIHSPVFKALVLNLYPTFDLELLEDLSLLEIISNLVDYESIWTTLQTVRYAVECYHLDRFASASSEEELERMAVTLNSNQSFQAGIVFLDQSNDEEQFFLSDADVSPTHVKYKIRLGKGSVPSSAVIKAKLWVPGPDDNYFFDLKYVRGFVQLQDLVDRAILTTIAQLTNSTDLSDVGVYTQQFPYPCFERDNYLSGLYTVQIVQICLFLGYAITLASSVRFQVWEKESQNMEIMQVMGMRRSIPWIVWLLISGATMIFSSILLTILLKFSGILPRTNGILLFALLFFYVLSLLAFCMVLALVMKTAVVASVVAVLLYLVTFIPFVILLLVEDHALWPKILTNLFMSSSFSYGALYLTRYEQQAIGLHWDNVWTSPMGKLDNWSFGIACCFVLLDAVLYAGVAIFILWWQRKSWDNQKADQEIQKPSLSRQNPLSRVYGMDAQHDNKVIGISMKNITKDYPMLKNQTKRAVNNLTMDLYEDEITVLLGHNGAGKSTTMKLLTGMETVTSGNIEICGFSYPDEWTQIQTKIGFCPQQSVLFPDLSTREHLVFYAKLKGLHDLVEVEAAIDDLIGAMNIGAAQHEPVKNLSEGNQRRVCISLAFIGGSKVVILDEPTSGVDPIARRYIWDLITRFKHGRTILMTTHHLDEAEILSDRIAIIHKGELKIDGSLSSLKKQFGDGMHLTIAWKDHPTLRRTQNQLISVLETMFPDAINLSSKEPNERFFVPNSHHVVPPKLHKFMAILEKQTKLNHVEDFKVEGTSLEDIFLHLVTGSGEHMDNQLNASHAPITNPTFPRRSGISSAFLSSGGPSHYDLRTGWPLVLGQVRGLLYKRFKHSTRDWRFLMSSLGLPTLLMILTMFLALLRPTSESPPLLLTPSVFGENTNSFVSFSEESDLNNILGSLISDPGIGTTCMKDVPDLGFWTPCQTNAGETNFTTEYGGPGSKLEQCSCPSTYEWTCRREPNSSLSRPPRMIMNTTDVIFDLTHQPSPNHWILNSHTQFIDKRFGGWSIGEPSPSSEVIGGTTENLIVWYNNKGKHAVPSYLNAIHNAMLRATVTEGGQDPAQYGITTYNQPISLNAQQATTTTIIQSVADFGIALMMLTAFSFVPSSFVSYAVTERTQREKQVQFVAGVAPLTYWCATFIWNLGVILVYTILTGIILQIFGIGSYTAKSNFSAVLVLMFFFLTASTSLVCCVEKWFSEPSLGQLTLLCSNILLGILLLLIIILLDMFYAIKSAVTIRRVLNVIFKFVPAYALGGGLLSMASNYITSELLESAMYNSDGYKSPFSFDVIGLNILILCLETFFFFGLNLVVEYKLLAGWWTSPVPQEDLEMTHEDSDVKMERHRVESQVGTGGDHSSLGLPRVRPDLLRITHLSKAFGSANQTKLAVNNVSVGIKYGECFGWIGLNGAGKSTTFKVLTGELQPSSGEYQMNPPNTLRGYCPQENALDPLLTVRETLQVYCQVRGLRSRDSKRSIDQFIFDLALETHENSLCKDLSGGTKRKVCAAVAFLGQPKLILMDEPTSGMDAVIKRQVWKTIQRLVARGTTVILTTHSMEECEQLCNRLSIMAEGQLKCIGSPDHVKNKFGQGFKVQMSFESISNVERALSVVRSQFQGITNVSQHYTNLSFNIQNMPRSKIFAFLVPQQERLGITDLNVASTTLDEVCEKLEFVSRHSEKPGISIQDGGYPVFVSFATGPKVYEPIYNTGTGESLKVIWEGDRAKEGVGEGVMGEACRKGGSKRRVIKLVNIR</sequence>
<keyword evidence="5" id="KW-0547">Nucleotide-binding</keyword>
<feature type="domain" description="ABC transporter" evidence="10">
    <location>
        <begin position="1891"/>
        <end position="2126"/>
    </location>
</feature>
<dbReference type="SUPFAM" id="SSF52540">
    <property type="entry name" value="P-loop containing nucleoside triphosphate hydrolases"/>
    <property type="match status" value="2"/>
</dbReference>
<accession>A0A553NVH6</accession>
<proteinExistence type="inferred from homology"/>
<dbReference type="InterPro" id="IPR003439">
    <property type="entry name" value="ABC_transporter-like_ATP-bd"/>
</dbReference>
<dbReference type="PANTHER" id="PTHR19229:SF241">
    <property type="entry name" value="ABC TRANSPORTER DOMAIN-CONTAINING PROTEIN"/>
    <property type="match status" value="1"/>
</dbReference>
<dbReference type="Gene3D" id="3.40.50.300">
    <property type="entry name" value="P-loop containing nucleotide triphosphate hydrolases"/>
    <property type="match status" value="2"/>
</dbReference>
<keyword evidence="3" id="KW-0813">Transport</keyword>
<feature type="transmembrane region" description="Helical" evidence="9">
    <location>
        <begin position="2653"/>
        <end position="2672"/>
    </location>
</feature>
<name>A0A553NVH6_TIGCA</name>
<reference evidence="11 12" key="1">
    <citation type="journal article" date="2018" name="Nat. Ecol. Evol.">
        <title>Genomic signatures of mitonuclear coevolution across populations of Tigriopus californicus.</title>
        <authorList>
            <person name="Barreto F.S."/>
            <person name="Watson E.T."/>
            <person name="Lima T.G."/>
            <person name="Willett C.S."/>
            <person name="Edmands S."/>
            <person name="Li W."/>
            <person name="Burton R.S."/>
        </authorList>
    </citation>
    <scope>NUCLEOTIDE SEQUENCE [LARGE SCALE GENOMIC DNA]</scope>
    <source>
        <strain evidence="11 12">San Diego</strain>
    </source>
</reference>
<feature type="domain" description="ABC transporter" evidence="10">
    <location>
        <begin position="2808"/>
        <end position="3033"/>
    </location>
</feature>
<evidence type="ECO:0000256" key="5">
    <source>
        <dbReference type="ARBA" id="ARBA00022741"/>
    </source>
</evidence>